<organism evidence="4 5">
    <name type="scientific">Candidatus Shapirobacteria bacterium GW2011_GWE1_38_10</name>
    <dbReference type="NCBI Taxonomy" id="1618488"/>
    <lineage>
        <taxon>Bacteria</taxon>
        <taxon>Candidatus Shapironibacteriota</taxon>
    </lineage>
</organism>
<gene>
    <name evidence="4" type="ORF">US68_C0003G0015</name>
</gene>
<accession>A0A0G0KNA4</accession>
<feature type="transmembrane region" description="Helical" evidence="1">
    <location>
        <begin position="207"/>
        <end position="225"/>
    </location>
</feature>
<evidence type="ECO:0000313" key="4">
    <source>
        <dbReference type="EMBL" id="KKQ50649.1"/>
    </source>
</evidence>
<proteinExistence type="predicted"/>
<dbReference type="Pfam" id="PF26514">
    <property type="entry name" value="DUF8173"/>
    <property type="match status" value="1"/>
</dbReference>
<feature type="transmembrane region" description="Helical" evidence="1">
    <location>
        <begin position="331"/>
        <end position="349"/>
    </location>
</feature>
<evidence type="ECO:0000256" key="2">
    <source>
        <dbReference type="SAM" id="SignalP"/>
    </source>
</evidence>
<evidence type="ECO:0000256" key="1">
    <source>
        <dbReference type="SAM" id="Phobius"/>
    </source>
</evidence>
<feature type="transmembrane region" description="Helical" evidence="1">
    <location>
        <begin position="305"/>
        <end position="325"/>
    </location>
</feature>
<protein>
    <recommendedName>
        <fullName evidence="3">DUF8173 domain-containing protein</fullName>
    </recommendedName>
</protein>
<keyword evidence="2" id="KW-0732">Signal</keyword>
<feature type="domain" description="DUF8173" evidence="3">
    <location>
        <begin position="231"/>
        <end position="344"/>
    </location>
</feature>
<keyword evidence="1" id="KW-0812">Transmembrane</keyword>
<feature type="chain" id="PRO_5002533261" description="DUF8173 domain-containing protein" evidence="2">
    <location>
        <begin position="25"/>
        <end position="352"/>
    </location>
</feature>
<feature type="transmembrane region" description="Helical" evidence="1">
    <location>
        <begin position="237"/>
        <end position="264"/>
    </location>
</feature>
<name>A0A0G0KNA4_9BACT</name>
<dbReference type="AlphaFoldDB" id="A0A0G0KNA4"/>
<dbReference type="EMBL" id="LBTX01000003">
    <property type="protein sequence ID" value="KKQ50649.1"/>
    <property type="molecule type" value="Genomic_DNA"/>
</dbReference>
<dbReference type="Proteomes" id="UP000034231">
    <property type="component" value="Unassembled WGS sequence"/>
</dbReference>
<dbReference type="InterPro" id="IPR058486">
    <property type="entry name" value="DUF8173"/>
</dbReference>
<evidence type="ECO:0000313" key="5">
    <source>
        <dbReference type="Proteomes" id="UP000034231"/>
    </source>
</evidence>
<comment type="caution">
    <text evidence="4">The sequence shown here is derived from an EMBL/GenBank/DDBJ whole genome shotgun (WGS) entry which is preliminary data.</text>
</comment>
<feature type="transmembrane region" description="Helical" evidence="1">
    <location>
        <begin position="270"/>
        <end position="293"/>
    </location>
</feature>
<keyword evidence="1" id="KW-1133">Transmembrane helix</keyword>
<evidence type="ECO:0000259" key="3">
    <source>
        <dbReference type="Pfam" id="PF26514"/>
    </source>
</evidence>
<sequence>MRKILLTTIIVFVVSFLFSSNALAQAKAKTTIKLPVFMVGENQIVDKPIDGDLMISGGQIKITSNIKGDAYIAGGQVDISGTINGNLIVVGGNITISGKVLKNIIVGAGQVKIDNSADIGGYVLAGGGKVDLLGRFSGPVKVGAGDLLIGEAAILNGNLEADVGTTSISSTSKIIGEKNIRIHETKKVDRSERTVRPFQKVVGVGEIFSFFSKLVILLVLVKLFGQKIIKTDAKNSFWSSIGSGLILLIVTPFLMLMLMVTVIALPLSGIVLSLYLVSISLSGIVTSILAGNYISQKGYIKTKNLYFQSFLGLLLLTLIGLIPFIGALTKFIVLLFGLGIIFNGLKKYFSKN</sequence>
<reference evidence="4 5" key="1">
    <citation type="journal article" date="2015" name="Nature">
        <title>rRNA introns, odd ribosomes, and small enigmatic genomes across a large radiation of phyla.</title>
        <authorList>
            <person name="Brown C.T."/>
            <person name="Hug L.A."/>
            <person name="Thomas B.C."/>
            <person name="Sharon I."/>
            <person name="Castelle C.J."/>
            <person name="Singh A."/>
            <person name="Wilkins M.J."/>
            <person name="Williams K.H."/>
            <person name="Banfield J.F."/>
        </authorList>
    </citation>
    <scope>NUCLEOTIDE SEQUENCE [LARGE SCALE GENOMIC DNA]</scope>
</reference>
<keyword evidence="1" id="KW-0472">Membrane</keyword>
<feature type="signal peptide" evidence="2">
    <location>
        <begin position="1"/>
        <end position="24"/>
    </location>
</feature>